<reference evidence="10 11" key="1">
    <citation type="journal article" date="2019" name="Int. J. Syst. Evol. Microbiol.">
        <title>Capsulimonas corticalis gen. nov., sp. nov., an aerobic capsulated bacterium, of a novel bacterial order, Capsulimonadales ord. nov., of the class Armatimonadia of the phylum Armatimonadetes.</title>
        <authorList>
            <person name="Li J."/>
            <person name="Kudo C."/>
            <person name="Tonouchi A."/>
        </authorList>
    </citation>
    <scope>NUCLEOTIDE SEQUENCE [LARGE SCALE GENOMIC DNA]</scope>
    <source>
        <strain evidence="10 11">AX-7</strain>
    </source>
</reference>
<evidence type="ECO:0000256" key="8">
    <source>
        <dbReference type="ARBA" id="ARBA00023295"/>
    </source>
</evidence>
<dbReference type="InterPro" id="IPR011257">
    <property type="entry name" value="DNA_glycosylase"/>
</dbReference>
<keyword evidence="11" id="KW-1185">Reference proteome</keyword>
<dbReference type="EMBL" id="AP025739">
    <property type="protein sequence ID" value="BDI34347.1"/>
    <property type="molecule type" value="Genomic_DNA"/>
</dbReference>
<gene>
    <name evidence="10" type="ORF">CCAX7_63980</name>
</gene>
<dbReference type="Pfam" id="PF07934">
    <property type="entry name" value="OGG_N"/>
    <property type="match status" value="1"/>
</dbReference>
<dbReference type="RefSeq" id="WP_165864257.1">
    <property type="nucleotide sequence ID" value="NZ_AP025739.1"/>
</dbReference>
<dbReference type="Gene3D" id="1.10.340.30">
    <property type="entry name" value="Hypothetical protein, domain 2"/>
    <property type="match status" value="1"/>
</dbReference>
<dbReference type="Proteomes" id="UP000287394">
    <property type="component" value="Chromosome"/>
</dbReference>
<keyword evidence="5" id="KW-0234">DNA repair</keyword>
<accession>A0A402CX23</accession>
<dbReference type="InterPro" id="IPR052054">
    <property type="entry name" value="Oxidative_DNA_repair_enzyme"/>
</dbReference>
<dbReference type="Gene3D" id="1.10.1670.10">
    <property type="entry name" value="Helix-hairpin-Helix base-excision DNA repair enzymes (C-terminal)"/>
    <property type="match status" value="1"/>
</dbReference>
<keyword evidence="8" id="KW-0326">Glycosidase</keyword>
<dbReference type="SMART" id="SM00478">
    <property type="entry name" value="ENDO3c"/>
    <property type="match status" value="1"/>
</dbReference>
<dbReference type="SUPFAM" id="SSF48150">
    <property type="entry name" value="DNA-glycosylase"/>
    <property type="match status" value="1"/>
</dbReference>
<comment type="similarity">
    <text evidence="1">Belongs to the type-1 OGG1 family.</text>
</comment>
<dbReference type="GO" id="GO:0006284">
    <property type="term" value="P:base-excision repair"/>
    <property type="evidence" value="ECO:0007669"/>
    <property type="project" value="InterPro"/>
</dbReference>
<organism evidence="10 11">
    <name type="scientific">Capsulimonas corticalis</name>
    <dbReference type="NCBI Taxonomy" id="2219043"/>
    <lineage>
        <taxon>Bacteria</taxon>
        <taxon>Bacillati</taxon>
        <taxon>Armatimonadota</taxon>
        <taxon>Armatimonadia</taxon>
        <taxon>Capsulimonadales</taxon>
        <taxon>Capsulimonadaceae</taxon>
        <taxon>Capsulimonas</taxon>
    </lineage>
</organism>
<evidence type="ECO:0000256" key="4">
    <source>
        <dbReference type="ARBA" id="ARBA00022801"/>
    </source>
</evidence>
<dbReference type="Gene3D" id="3.30.310.260">
    <property type="match status" value="1"/>
</dbReference>
<dbReference type="EC" id="4.2.99.18" evidence="2"/>
<proteinExistence type="inferred from homology"/>
<evidence type="ECO:0000256" key="1">
    <source>
        <dbReference type="ARBA" id="ARBA00010679"/>
    </source>
</evidence>
<dbReference type="PANTHER" id="PTHR10242:SF2">
    <property type="entry name" value="N-GLYCOSYLASE_DNA LYASE"/>
    <property type="match status" value="1"/>
</dbReference>
<dbReference type="CDD" id="cd00056">
    <property type="entry name" value="ENDO3c"/>
    <property type="match status" value="1"/>
</dbReference>
<dbReference type="InterPro" id="IPR012904">
    <property type="entry name" value="OGG_N"/>
</dbReference>
<dbReference type="KEGG" id="ccot:CCAX7_63980"/>
<protein>
    <recommendedName>
        <fullName evidence="2">DNA-(apurinic or apyrimidinic site) lyase</fullName>
        <ecNumber evidence="2">4.2.99.18</ecNumber>
    </recommendedName>
</protein>
<keyword evidence="6" id="KW-0456">Lyase</keyword>
<sequence>MQVTDLCSTDDLDVEHTVICGQTFRWRQDADRWWSCLLTESVTRRPFLVRLHSENGRVLCQTDPENLPFVRSYLRLEVDLVALSQEFLAADPNIAPAVAAFPGLRVLRQDPVECLFSFLCASAAPLHRIRKGIDGLCRMLGERYDDPLSEPRFAFPSVEQIAETDLADLQSLGVGYRARYLQTSARQILANGGAPWLLSLRDASYEDAKAALLPLTGIGEKVADCIVLFCMDKDNAIPVDTHIRQIVERHYLIGRMPRSLTKNGYALIGDTLRNRFGPMAGWAQQYLFYADTFEKKAWGAYEAQYRATEVLNL</sequence>
<dbReference type="PANTHER" id="PTHR10242">
    <property type="entry name" value="8-OXOGUANINE DNA GLYCOSYLASE"/>
    <property type="match status" value="1"/>
</dbReference>
<name>A0A402CX23_9BACT</name>
<evidence type="ECO:0000256" key="3">
    <source>
        <dbReference type="ARBA" id="ARBA00022763"/>
    </source>
</evidence>
<comment type="catalytic activity">
    <reaction evidence="9">
        <text>2'-deoxyribonucleotide-(2'-deoxyribose 5'-phosphate)-2'-deoxyribonucleotide-DNA = a 3'-end 2'-deoxyribonucleotide-(2,3-dehydro-2,3-deoxyribose 5'-phosphate)-DNA + a 5'-end 5'-phospho-2'-deoxyribonucleoside-DNA + H(+)</text>
        <dbReference type="Rhea" id="RHEA:66592"/>
        <dbReference type="Rhea" id="RHEA-COMP:13180"/>
        <dbReference type="Rhea" id="RHEA-COMP:16897"/>
        <dbReference type="Rhea" id="RHEA-COMP:17067"/>
        <dbReference type="ChEBI" id="CHEBI:15378"/>
        <dbReference type="ChEBI" id="CHEBI:136412"/>
        <dbReference type="ChEBI" id="CHEBI:157695"/>
        <dbReference type="ChEBI" id="CHEBI:167181"/>
        <dbReference type="EC" id="4.2.99.18"/>
    </reaction>
</comment>
<keyword evidence="4" id="KW-0378">Hydrolase</keyword>
<keyword evidence="7" id="KW-0511">Multifunctional enzyme</keyword>
<evidence type="ECO:0000256" key="6">
    <source>
        <dbReference type="ARBA" id="ARBA00023239"/>
    </source>
</evidence>
<evidence type="ECO:0000256" key="2">
    <source>
        <dbReference type="ARBA" id="ARBA00012720"/>
    </source>
</evidence>
<dbReference type="GO" id="GO:0003684">
    <property type="term" value="F:damaged DNA binding"/>
    <property type="evidence" value="ECO:0007669"/>
    <property type="project" value="InterPro"/>
</dbReference>
<dbReference type="SUPFAM" id="SSF55945">
    <property type="entry name" value="TATA-box binding protein-like"/>
    <property type="match status" value="1"/>
</dbReference>
<dbReference type="InterPro" id="IPR023170">
    <property type="entry name" value="HhH_base_excis_C"/>
</dbReference>
<dbReference type="InterPro" id="IPR003265">
    <property type="entry name" value="HhH-GPD_domain"/>
</dbReference>
<dbReference type="GO" id="GO:0140078">
    <property type="term" value="F:class I DNA-(apurinic or apyrimidinic site) endonuclease activity"/>
    <property type="evidence" value="ECO:0007669"/>
    <property type="project" value="UniProtKB-EC"/>
</dbReference>
<dbReference type="AlphaFoldDB" id="A0A402CX23"/>
<keyword evidence="3" id="KW-0227">DNA damage</keyword>
<dbReference type="GO" id="GO:0008534">
    <property type="term" value="F:oxidized purine nucleobase lesion DNA N-glycosylase activity"/>
    <property type="evidence" value="ECO:0007669"/>
    <property type="project" value="InterPro"/>
</dbReference>
<evidence type="ECO:0000313" key="10">
    <source>
        <dbReference type="EMBL" id="BDI34347.1"/>
    </source>
</evidence>
<evidence type="ECO:0000256" key="7">
    <source>
        <dbReference type="ARBA" id="ARBA00023268"/>
    </source>
</evidence>
<evidence type="ECO:0000256" key="5">
    <source>
        <dbReference type="ARBA" id="ARBA00023204"/>
    </source>
</evidence>
<evidence type="ECO:0000313" key="11">
    <source>
        <dbReference type="Proteomes" id="UP000287394"/>
    </source>
</evidence>
<dbReference type="Pfam" id="PF00730">
    <property type="entry name" value="HhH-GPD"/>
    <property type="match status" value="1"/>
</dbReference>
<dbReference type="GO" id="GO:0006289">
    <property type="term" value="P:nucleotide-excision repair"/>
    <property type="evidence" value="ECO:0007669"/>
    <property type="project" value="InterPro"/>
</dbReference>
<evidence type="ECO:0000256" key="9">
    <source>
        <dbReference type="ARBA" id="ARBA00044632"/>
    </source>
</evidence>